<proteinExistence type="predicted"/>
<evidence type="ECO:0000256" key="1">
    <source>
        <dbReference type="SAM" id="MobiDB-lite"/>
    </source>
</evidence>
<protein>
    <submittedName>
        <fullName evidence="2">Uncharacterized protein</fullName>
    </submittedName>
</protein>
<organism evidence="2 3">
    <name type="scientific">Pseudonocardia hierapolitana</name>
    <dbReference type="NCBI Taxonomy" id="1128676"/>
    <lineage>
        <taxon>Bacteria</taxon>
        <taxon>Bacillati</taxon>
        <taxon>Actinomycetota</taxon>
        <taxon>Actinomycetes</taxon>
        <taxon>Pseudonocardiales</taxon>
        <taxon>Pseudonocardiaceae</taxon>
        <taxon>Pseudonocardia</taxon>
    </lineage>
</organism>
<dbReference type="Proteomes" id="UP000321261">
    <property type="component" value="Unassembled WGS sequence"/>
</dbReference>
<dbReference type="RefSeq" id="WP_147260279.1">
    <property type="nucleotide sequence ID" value="NZ_VIWU01000001.1"/>
</dbReference>
<dbReference type="AlphaFoldDB" id="A0A561T441"/>
<accession>A0A561T441</accession>
<reference evidence="2 3" key="1">
    <citation type="submission" date="2019-06" db="EMBL/GenBank/DDBJ databases">
        <title>Sequencing the genomes of 1000 actinobacteria strains.</title>
        <authorList>
            <person name="Klenk H.-P."/>
        </authorList>
    </citation>
    <scope>NUCLEOTIDE SEQUENCE [LARGE SCALE GENOMIC DNA]</scope>
    <source>
        <strain evidence="2 3">DSM 45671</strain>
    </source>
</reference>
<sequence>MAETNGKPVMIPAQMEREPYRPTASTEKVHDTVIRSLSDVVRTSAHEAATFVALFDVYDKDEPITVRYDHLADAAECLEIALTHLSQLKTIVANDMSRAPLF</sequence>
<dbReference type="OrthoDB" id="3576052at2"/>
<comment type="caution">
    <text evidence="2">The sequence shown here is derived from an EMBL/GenBank/DDBJ whole genome shotgun (WGS) entry which is preliminary data.</text>
</comment>
<evidence type="ECO:0000313" key="2">
    <source>
        <dbReference type="EMBL" id="TWF81865.1"/>
    </source>
</evidence>
<name>A0A561T441_9PSEU</name>
<evidence type="ECO:0000313" key="3">
    <source>
        <dbReference type="Proteomes" id="UP000321261"/>
    </source>
</evidence>
<dbReference type="EMBL" id="VIWU01000001">
    <property type="protein sequence ID" value="TWF81865.1"/>
    <property type="molecule type" value="Genomic_DNA"/>
</dbReference>
<gene>
    <name evidence="2" type="ORF">FHX44_117810</name>
</gene>
<feature type="region of interest" description="Disordered" evidence="1">
    <location>
        <begin position="1"/>
        <end position="27"/>
    </location>
</feature>
<keyword evidence="3" id="KW-1185">Reference proteome</keyword>